<dbReference type="PRINTS" id="PR00922">
    <property type="entry name" value="DADACBPTASE3"/>
</dbReference>
<dbReference type="InterPro" id="IPR012338">
    <property type="entry name" value="Beta-lactam/transpept-like"/>
</dbReference>
<dbReference type="Gene3D" id="3.40.710.10">
    <property type="entry name" value="DD-peptidase/beta-lactamase superfamily"/>
    <property type="match status" value="2"/>
</dbReference>
<evidence type="ECO:0000256" key="1">
    <source>
        <dbReference type="ARBA" id="ARBA00006096"/>
    </source>
</evidence>
<dbReference type="PANTHER" id="PTHR30023">
    <property type="entry name" value="D-ALANYL-D-ALANINE CARBOXYPEPTIDASE"/>
    <property type="match status" value="1"/>
</dbReference>
<dbReference type="EMBL" id="JALJEJ010000006">
    <property type="protein sequence ID" value="MCJ8210858.1"/>
    <property type="molecule type" value="Genomic_DNA"/>
</dbReference>
<proteinExistence type="inferred from homology"/>
<dbReference type="InterPro" id="IPR000667">
    <property type="entry name" value="Peptidase_S13"/>
</dbReference>
<keyword evidence="3" id="KW-0645">Protease</keyword>
<keyword evidence="4" id="KW-1185">Reference proteome</keyword>
<organism evidence="3 4">
    <name type="scientific">Mucilaginibacter straminoryzae</name>
    <dbReference type="NCBI Taxonomy" id="2932774"/>
    <lineage>
        <taxon>Bacteria</taxon>
        <taxon>Pseudomonadati</taxon>
        <taxon>Bacteroidota</taxon>
        <taxon>Sphingobacteriia</taxon>
        <taxon>Sphingobacteriales</taxon>
        <taxon>Sphingobacteriaceae</taxon>
        <taxon>Mucilaginibacter</taxon>
    </lineage>
</organism>
<reference evidence="3" key="1">
    <citation type="submission" date="2022-04" db="EMBL/GenBank/DDBJ databases">
        <title>Mucilaginibacter sp. RS28 isolated from freshwater.</title>
        <authorList>
            <person name="Ko S.-R."/>
        </authorList>
    </citation>
    <scope>NUCLEOTIDE SEQUENCE</scope>
    <source>
        <strain evidence="3">RS28</strain>
    </source>
</reference>
<sequence length="442" mass="50206">MYRQISRILLCILVLVSTLNIAEAGGIRKRKIRRLFKHSAIFNDHFTGFALYDLDENKSLLEINADKYYTPASNTKLFTFYTSLKILGDSIPALKYQLMGDSLLFWGTGDPSFLHPDLKGTKALHFLQQSGKQLYFCNGLYQNEILGSGWAWDDYNDYYQAEINELPLYGNLVEIRKGNGKLIQSAPDFFAHLLKADSSLRTNSFTVRRNLTDNTLMYPVSASPTENYHQYVPFQTSTALTIALLQDTLKLNVCSLHLPLPADAHTIYDLNADTVYRHMLQPSDNFIAEQLLLSCSSVKFGYLNSDSVRNYSLSHFLNDLPDKPEWHDGSGLSRLNLFTPRDLIALLLKIRAEINNDERLFSLLPAGGVSGTLKRVYQTDNGKPFVFAKTGSLSNNYNQSGYLITRKGKHLAFSLMNNNFVEPSRTVRDEIVKLMTYIHDNF</sequence>
<dbReference type="Pfam" id="PF02113">
    <property type="entry name" value="Peptidase_S13"/>
    <property type="match status" value="1"/>
</dbReference>
<dbReference type="GO" id="GO:0006508">
    <property type="term" value="P:proteolysis"/>
    <property type="evidence" value="ECO:0007669"/>
    <property type="project" value="InterPro"/>
</dbReference>
<dbReference type="PANTHER" id="PTHR30023:SF0">
    <property type="entry name" value="PENICILLIN-SENSITIVE CARBOXYPEPTIDASE A"/>
    <property type="match status" value="1"/>
</dbReference>
<dbReference type="GO" id="GO:0004185">
    <property type="term" value="F:serine-type carboxypeptidase activity"/>
    <property type="evidence" value="ECO:0007669"/>
    <property type="project" value="InterPro"/>
</dbReference>
<comment type="similarity">
    <text evidence="1">Belongs to the peptidase S13 family.</text>
</comment>
<protein>
    <submittedName>
        <fullName evidence="3">D-alanyl-D-alanine carboxypeptidase</fullName>
    </submittedName>
</protein>
<evidence type="ECO:0000313" key="3">
    <source>
        <dbReference type="EMBL" id="MCJ8210858.1"/>
    </source>
</evidence>
<comment type="caution">
    <text evidence="3">The sequence shown here is derived from an EMBL/GenBank/DDBJ whole genome shotgun (WGS) entry which is preliminary data.</text>
</comment>
<accession>A0A9X2BDZ1</accession>
<gene>
    <name evidence="3" type="ORF">MUY27_14160</name>
</gene>
<dbReference type="GO" id="GO:0000270">
    <property type="term" value="P:peptidoglycan metabolic process"/>
    <property type="evidence" value="ECO:0007669"/>
    <property type="project" value="TreeGrafter"/>
</dbReference>
<dbReference type="RefSeq" id="WP_245130839.1">
    <property type="nucleotide sequence ID" value="NZ_JALJEJ010000006.1"/>
</dbReference>
<evidence type="ECO:0000313" key="4">
    <source>
        <dbReference type="Proteomes" id="UP001139450"/>
    </source>
</evidence>
<dbReference type="Proteomes" id="UP001139450">
    <property type="component" value="Unassembled WGS sequence"/>
</dbReference>
<keyword evidence="3" id="KW-0121">Carboxypeptidase</keyword>
<evidence type="ECO:0000256" key="2">
    <source>
        <dbReference type="ARBA" id="ARBA00022801"/>
    </source>
</evidence>
<dbReference type="SUPFAM" id="SSF56601">
    <property type="entry name" value="beta-lactamase/transpeptidase-like"/>
    <property type="match status" value="1"/>
</dbReference>
<dbReference type="AlphaFoldDB" id="A0A9X2BDZ1"/>
<keyword evidence="2" id="KW-0378">Hydrolase</keyword>
<name>A0A9X2BDZ1_9SPHI</name>